<organism evidence="4 5">
    <name type="scientific">Halomonas binhaiensis</name>
    <dbReference type="NCBI Taxonomy" id="2562282"/>
    <lineage>
        <taxon>Bacteria</taxon>
        <taxon>Pseudomonadati</taxon>
        <taxon>Pseudomonadota</taxon>
        <taxon>Gammaproteobacteria</taxon>
        <taxon>Oceanospirillales</taxon>
        <taxon>Halomonadaceae</taxon>
        <taxon>Halomonas</taxon>
    </lineage>
</organism>
<dbReference type="OrthoDB" id="8872210at2"/>
<keyword evidence="5" id="KW-1185">Reference proteome</keyword>
<comment type="similarity">
    <text evidence="1">Belongs to the amidase family.</text>
</comment>
<dbReference type="PANTHER" id="PTHR11895:SF7">
    <property type="entry name" value="GLUTAMYL-TRNA(GLN) AMIDOTRANSFERASE SUBUNIT A, MITOCHONDRIAL"/>
    <property type="match status" value="1"/>
</dbReference>
<dbReference type="KEGG" id="hbh:E4T21_14445"/>
<dbReference type="AlphaFoldDB" id="A0A5C1NFU7"/>
<dbReference type="InterPro" id="IPR000120">
    <property type="entry name" value="Amidase"/>
</dbReference>
<dbReference type="InterPro" id="IPR023631">
    <property type="entry name" value="Amidase_dom"/>
</dbReference>
<evidence type="ECO:0000256" key="1">
    <source>
        <dbReference type="ARBA" id="ARBA00009199"/>
    </source>
</evidence>
<dbReference type="Pfam" id="PF01425">
    <property type="entry name" value="Amidase"/>
    <property type="match status" value="1"/>
</dbReference>
<dbReference type="SUPFAM" id="SSF75304">
    <property type="entry name" value="Amidase signature (AS) enzymes"/>
    <property type="match status" value="1"/>
</dbReference>
<feature type="domain" description="Amidase" evidence="3">
    <location>
        <begin position="35"/>
        <end position="471"/>
    </location>
</feature>
<sequence>MPTSVTTDAISTELKDLTACEALDMFQRGELSPVELTRDCLQRIDRDNPHVNAFSCLAAETAMEAAKASEDRWQAGRPCGPLDGIPATIKDLTQTADMPTYLGSKTTGSKTTGSKTTGSKTTSATGPWRVDAPVSQHLKNAGAVILGKTTSPEFGWKGVTDNPLHGITRNPWDTRLTPGGSSGGAGAAAALNLGLLHQGSDAGGSIRIPCSFTGTFGIKPTFGWVPQWPASAMSTLSHIGPMTRTAADSALMLSVLAQPDSRDGYLGNPRSVDWLAPPPASLKGWRIAYSPALGYVDVAPDIAARVEDAIALVKELGATVEEVDPGFDSPLETFNTLWFAGATQVLERLDDHQREQLDPGFRDIAQRGQNISLSQYLAARRERERLVAHMQAFHERYDLLITPTMPLAPFTAGHNVPPGGPYRDWMDWTPFSYPFNLTQQPAASLPCGLDDQGLPVGLHLVGPRYEDMRVLHAAILLEQHLPRLTPPALG</sequence>
<feature type="compositionally biased region" description="Low complexity" evidence="2">
    <location>
        <begin position="103"/>
        <end position="126"/>
    </location>
</feature>
<dbReference type="NCBIfam" id="NF004815">
    <property type="entry name" value="PRK06169.1"/>
    <property type="match status" value="1"/>
</dbReference>
<dbReference type="RefSeq" id="WP_149285736.1">
    <property type="nucleotide sequence ID" value="NZ_CP038437.2"/>
</dbReference>
<feature type="region of interest" description="Disordered" evidence="2">
    <location>
        <begin position="99"/>
        <end position="129"/>
    </location>
</feature>
<reference evidence="4" key="1">
    <citation type="submission" date="2021-02" db="EMBL/GenBank/DDBJ databases">
        <title>Strain Y2R2, a novel species of the genus Halomonas.</title>
        <authorList>
            <person name="Huang H."/>
        </authorList>
    </citation>
    <scope>NUCLEOTIDE SEQUENCE</scope>
    <source>
        <strain evidence="4">Y2R2</strain>
    </source>
</reference>
<dbReference type="InterPro" id="IPR036928">
    <property type="entry name" value="AS_sf"/>
</dbReference>
<gene>
    <name evidence="4" type="ORF">E4T21_14445</name>
</gene>
<dbReference type="PANTHER" id="PTHR11895">
    <property type="entry name" value="TRANSAMIDASE"/>
    <property type="match status" value="1"/>
</dbReference>
<evidence type="ECO:0000313" key="4">
    <source>
        <dbReference type="EMBL" id="QEM82612.1"/>
    </source>
</evidence>
<name>A0A5C1NFU7_9GAMM</name>
<evidence type="ECO:0000313" key="5">
    <source>
        <dbReference type="Proteomes" id="UP000324285"/>
    </source>
</evidence>
<protein>
    <submittedName>
        <fullName evidence="4">Amidase</fullName>
        <ecNumber evidence="4">3.5.1.4</ecNumber>
    </submittedName>
</protein>
<keyword evidence="4" id="KW-0378">Hydrolase</keyword>
<dbReference type="EMBL" id="CP038437">
    <property type="protein sequence ID" value="QEM82612.1"/>
    <property type="molecule type" value="Genomic_DNA"/>
</dbReference>
<dbReference type="EC" id="3.5.1.4" evidence="4"/>
<proteinExistence type="inferred from homology"/>
<dbReference type="GO" id="GO:0004040">
    <property type="term" value="F:amidase activity"/>
    <property type="evidence" value="ECO:0007669"/>
    <property type="project" value="UniProtKB-EC"/>
</dbReference>
<accession>A0A5C1NFU7</accession>
<evidence type="ECO:0000259" key="3">
    <source>
        <dbReference type="Pfam" id="PF01425"/>
    </source>
</evidence>
<dbReference type="Proteomes" id="UP000324285">
    <property type="component" value="Chromosome"/>
</dbReference>
<dbReference type="Gene3D" id="3.90.1300.10">
    <property type="entry name" value="Amidase signature (AS) domain"/>
    <property type="match status" value="1"/>
</dbReference>
<evidence type="ECO:0000256" key="2">
    <source>
        <dbReference type="SAM" id="MobiDB-lite"/>
    </source>
</evidence>